<dbReference type="Pfam" id="PF00480">
    <property type="entry name" value="ROK"/>
    <property type="match status" value="1"/>
</dbReference>
<dbReference type="InterPro" id="IPR000600">
    <property type="entry name" value="ROK"/>
</dbReference>
<evidence type="ECO:0000313" key="2">
    <source>
        <dbReference type="EMBL" id="RKL67020.1"/>
    </source>
</evidence>
<dbReference type="AlphaFoldDB" id="A0A3A9K865"/>
<protein>
    <submittedName>
        <fullName evidence="2">Uncharacterized protein</fullName>
    </submittedName>
</protein>
<proteinExistence type="inferred from homology"/>
<gene>
    <name evidence="2" type="ORF">CR203_10890</name>
</gene>
<comment type="similarity">
    <text evidence="1">Belongs to the ROK (NagC/XylR) family.</text>
</comment>
<name>A0A3A9K865_9BACI</name>
<evidence type="ECO:0000313" key="3">
    <source>
        <dbReference type="Proteomes" id="UP000281498"/>
    </source>
</evidence>
<dbReference type="InterPro" id="IPR043129">
    <property type="entry name" value="ATPase_NBD"/>
</dbReference>
<accession>A0A3A9K865</accession>
<dbReference type="Gene3D" id="3.30.420.40">
    <property type="match status" value="1"/>
</dbReference>
<reference evidence="2 3" key="1">
    <citation type="submission" date="2017-10" db="EMBL/GenBank/DDBJ databases">
        <title>Bacillus sp. nov., a halophilic bacterium isolated from a Keqin Lake.</title>
        <authorList>
            <person name="Wang H."/>
        </authorList>
    </citation>
    <scope>NUCLEOTIDE SEQUENCE [LARGE SCALE GENOMIC DNA]</scope>
    <source>
        <strain evidence="2 3">KCTC 13187</strain>
    </source>
</reference>
<dbReference type="Proteomes" id="UP000281498">
    <property type="component" value="Unassembled WGS sequence"/>
</dbReference>
<dbReference type="SUPFAM" id="SSF53067">
    <property type="entry name" value="Actin-like ATPase domain"/>
    <property type="match status" value="1"/>
</dbReference>
<dbReference type="EMBL" id="PDOE01000004">
    <property type="protein sequence ID" value="RKL67020.1"/>
    <property type="molecule type" value="Genomic_DNA"/>
</dbReference>
<organism evidence="2 3">
    <name type="scientific">Salipaludibacillus neizhouensis</name>
    <dbReference type="NCBI Taxonomy" id="885475"/>
    <lineage>
        <taxon>Bacteria</taxon>
        <taxon>Bacillati</taxon>
        <taxon>Bacillota</taxon>
        <taxon>Bacilli</taxon>
        <taxon>Bacillales</taxon>
        <taxon>Bacillaceae</taxon>
    </lineage>
</organism>
<keyword evidence="3" id="KW-1185">Reference proteome</keyword>
<evidence type="ECO:0000256" key="1">
    <source>
        <dbReference type="ARBA" id="ARBA00006479"/>
    </source>
</evidence>
<sequence>MGHILVLKHESEPFAGACPFHKDCLEGIASGKAIEERFNKNGSVMHIINENQNF</sequence>
<comment type="caution">
    <text evidence="2">The sequence shown here is derived from an EMBL/GenBank/DDBJ whole genome shotgun (WGS) entry which is preliminary data.</text>
</comment>